<organism evidence="3 4">
    <name type="scientific">Sinorhizobium numidicum</name>
    <dbReference type="NCBI Taxonomy" id="680248"/>
    <lineage>
        <taxon>Bacteria</taxon>
        <taxon>Pseudomonadati</taxon>
        <taxon>Pseudomonadota</taxon>
        <taxon>Alphaproteobacteria</taxon>
        <taxon>Hyphomicrobiales</taxon>
        <taxon>Rhizobiaceae</taxon>
        <taxon>Sinorhizobium/Ensifer group</taxon>
        <taxon>Sinorhizobium</taxon>
    </lineage>
</organism>
<dbReference type="InterPro" id="IPR036188">
    <property type="entry name" value="FAD/NAD-bd_sf"/>
</dbReference>
<dbReference type="EMBL" id="CP120371">
    <property type="protein sequence ID" value="WEX83750.1"/>
    <property type="molecule type" value="Genomic_DNA"/>
</dbReference>
<evidence type="ECO:0000259" key="2">
    <source>
        <dbReference type="Pfam" id="PF01266"/>
    </source>
</evidence>
<dbReference type="PANTHER" id="PTHR13847">
    <property type="entry name" value="SARCOSINE DEHYDROGENASE-RELATED"/>
    <property type="match status" value="1"/>
</dbReference>
<evidence type="ECO:0000313" key="4">
    <source>
        <dbReference type="Proteomes" id="UP001235547"/>
    </source>
</evidence>
<keyword evidence="1" id="KW-0560">Oxidoreductase</keyword>
<name>A0ABY8CYM6_9HYPH</name>
<feature type="domain" description="FAD dependent oxidoreductase" evidence="2">
    <location>
        <begin position="4"/>
        <end position="393"/>
    </location>
</feature>
<dbReference type="Gene3D" id="3.30.9.10">
    <property type="entry name" value="D-Amino Acid Oxidase, subunit A, domain 2"/>
    <property type="match status" value="1"/>
</dbReference>
<proteinExistence type="predicted"/>
<dbReference type="SUPFAM" id="SSF51905">
    <property type="entry name" value="FAD/NAD(P)-binding domain"/>
    <property type="match status" value="1"/>
</dbReference>
<gene>
    <name evidence="3" type="ORF">PYH38_002554</name>
</gene>
<reference evidence="3 4" key="1">
    <citation type="submission" date="2023-03" db="EMBL/GenBank/DDBJ databases">
        <authorList>
            <person name="Kaur S."/>
            <person name="Espinosa-Saiz D."/>
            <person name="Velazquez E."/>
            <person name="Menendez E."/>
            <person name="diCenzo G.C."/>
        </authorList>
    </citation>
    <scope>NUCLEOTIDE SEQUENCE [LARGE SCALE GENOMIC DNA]</scope>
    <source>
        <strain evidence="3 4">LMG 27395</strain>
    </source>
</reference>
<dbReference type="RefSeq" id="WP_280734598.1">
    <property type="nucleotide sequence ID" value="NZ_CP120368.1"/>
</dbReference>
<dbReference type="Proteomes" id="UP001235547">
    <property type="component" value="Chromosome 1"/>
</dbReference>
<accession>A0ABY8CYM6</accession>
<evidence type="ECO:0000313" key="3">
    <source>
        <dbReference type="EMBL" id="WEX83750.1"/>
    </source>
</evidence>
<dbReference type="SUPFAM" id="SSF54373">
    <property type="entry name" value="FAD-linked reductases, C-terminal domain"/>
    <property type="match status" value="1"/>
</dbReference>
<dbReference type="InterPro" id="IPR006076">
    <property type="entry name" value="FAD-dep_OxRdtase"/>
</dbReference>
<evidence type="ECO:0000256" key="1">
    <source>
        <dbReference type="ARBA" id="ARBA00023002"/>
    </source>
</evidence>
<dbReference type="Pfam" id="PF01266">
    <property type="entry name" value="DAO"/>
    <property type="match status" value="1"/>
</dbReference>
<protein>
    <submittedName>
        <fullName evidence="3">FAD-binding oxidoreductase</fullName>
    </submittedName>
</protein>
<sequence>MARIGIVGAGIIGCASAAHLIAQGHEVTVFEKDIGGLPASVGNAGILAVPEIDPLARPDMLFSAPKWLVDPLGPLTLRWADLPALTPWLIRFLLSARPAQVEHSREALLGLMRGALAAHEQMATLCGISGHVKPTGALTLFDRAAALDTAFRHEETTARLLGFAVERLDAPAVRNRVPALEGKFAGGVFNSGYQTFLDPLRLLRDLQDHLRRHGTLVETSVDAIQQRADGIAVIAADGKRHVFDKVVIAAGIWSRTLVRKLGLRVLLETERGYNTTLDDPTLTLEMPVFFAEHGFVATPLRNALRIGGAVELARPEAPANFARAAAMRQKMRRYVPALPETGGREWMGRRPSTPDSIPVISLHPNDPRIAMAFGHGHLGLTLSAITGAKVADLFSNGESAELAPFSIARFQ</sequence>
<dbReference type="Gene3D" id="3.50.50.60">
    <property type="entry name" value="FAD/NAD(P)-binding domain"/>
    <property type="match status" value="2"/>
</dbReference>
<dbReference type="PANTHER" id="PTHR13847:SF289">
    <property type="entry name" value="GLYCINE OXIDASE"/>
    <property type="match status" value="1"/>
</dbReference>
<keyword evidence="4" id="KW-1185">Reference proteome</keyword>